<dbReference type="FunFam" id="1.20.140.10:FF:000001">
    <property type="entry name" value="Acyl-CoA dehydrogenase"/>
    <property type="match status" value="1"/>
</dbReference>
<proteinExistence type="inferred from homology"/>
<feature type="domain" description="Acyl-CoA oxidase/dehydrogenase middle" evidence="10">
    <location>
        <begin position="119"/>
        <end position="212"/>
    </location>
</feature>
<comment type="cofactor">
    <cofactor evidence="1 8">
        <name>FAD</name>
        <dbReference type="ChEBI" id="CHEBI:57692"/>
    </cofactor>
</comment>
<dbReference type="InterPro" id="IPR052547">
    <property type="entry name" value="Mito_Isobutyryl-CoADH"/>
</dbReference>
<dbReference type="FunFam" id="2.40.110.10:FF:000001">
    <property type="entry name" value="Acyl-CoA dehydrogenase, mitochondrial"/>
    <property type="match status" value="1"/>
</dbReference>
<dbReference type="GO" id="GO:0050660">
    <property type="term" value="F:flavin adenine dinucleotide binding"/>
    <property type="evidence" value="ECO:0007669"/>
    <property type="project" value="InterPro"/>
</dbReference>
<keyword evidence="7 8" id="KW-0560">Oxidoreductase</keyword>
<dbReference type="InterPro" id="IPR046373">
    <property type="entry name" value="Acyl-CoA_Oxase/DH_mid-dom_sf"/>
</dbReference>
<dbReference type="InterPro" id="IPR006089">
    <property type="entry name" value="Acyl-CoA_DH_CS"/>
</dbReference>
<organism evidence="12 13">
    <name type="scientific">Parvularcula maris</name>
    <dbReference type="NCBI Taxonomy" id="2965077"/>
    <lineage>
        <taxon>Bacteria</taxon>
        <taxon>Pseudomonadati</taxon>
        <taxon>Pseudomonadota</taxon>
        <taxon>Alphaproteobacteria</taxon>
        <taxon>Parvularculales</taxon>
        <taxon>Parvularculaceae</taxon>
        <taxon>Parvularcula</taxon>
    </lineage>
</organism>
<comment type="pathway">
    <text evidence="2">Amino-acid degradation; L-valine degradation.</text>
</comment>
<dbReference type="GO" id="GO:0003995">
    <property type="term" value="F:acyl-CoA dehydrogenase activity"/>
    <property type="evidence" value="ECO:0007669"/>
    <property type="project" value="InterPro"/>
</dbReference>
<dbReference type="EMBL" id="JANIBC010000002">
    <property type="protein sequence ID" value="MCQ8184447.1"/>
    <property type="molecule type" value="Genomic_DNA"/>
</dbReference>
<evidence type="ECO:0000259" key="10">
    <source>
        <dbReference type="Pfam" id="PF02770"/>
    </source>
</evidence>
<dbReference type="PROSITE" id="PS00073">
    <property type="entry name" value="ACYL_COA_DH_2"/>
    <property type="match status" value="1"/>
</dbReference>
<dbReference type="AlphaFoldDB" id="A0A9X2L910"/>
<sequence length="379" mass="41786">MLTDEQRMIVETAKSFTDDRLRPNAARWEEEKELSREVLEELGQLGFGGIYVREDIGGSGLSRLDAVLIFEELSKGDISHATFLSIHNMAAWMVDRFGPEEMRQTYGTRMASCDLIGSYCLTEPNSGSDAAGLKTTAKRDGDSYVLNGSKVFISGAGFSDVYVVMARTGEEGPKGISCFLVEKDTPGLSFGKNERKMGWTAQPTRMVMFDDCRVPAENRLGNDGEGFTFAMKGLDGGRLNIAAASLGGAQEAFDRAADYSMDRTQFGTRIADFQATQFKLADMQTEIEAARQLLYSAARKLDAGEPDATSACAMAKRFVTDMGSKVANDALQIHGGYGYLAEYEVERIVRDLRVHQILEGTNEIMRVIISRKILSDNRR</sequence>
<evidence type="ECO:0000313" key="12">
    <source>
        <dbReference type="EMBL" id="MCQ8184447.1"/>
    </source>
</evidence>
<evidence type="ECO:0000313" key="13">
    <source>
        <dbReference type="Proteomes" id="UP001142610"/>
    </source>
</evidence>
<evidence type="ECO:0000259" key="11">
    <source>
        <dbReference type="Pfam" id="PF02771"/>
    </source>
</evidence>
<keyword evidence="4" id="KW-0101">Branched-chain amino acid catabolism</keyword>
<name>A0A9X2L910_9PROT</name>
<dbReference type="Gene3D" id="1.10.540.10">
    <property type="entry name" value="Acyl-CoA dehydrogenase/oxidase, N-terminal domain"/>
    <property type="match status" value="1"/>
</dbReference>
<dbReference type="Gene3D" id="1.20.140.10">
    <property type="entry name" value="Butyryl-CoA Dehydrogenase, subunit A, domain 3"/>
    <property type="match status" value="1"/>
</dbReference>
<accession>A0A9X2L910</accession>
<evidence type="ECO:0000256" key="6">
    <source>
        <dbReference type="ARBA" id="ARBA00022827"/>
    </source>
</evidence>
<dbReference type="PROSITE" id="PS00072">
    <property type="entry name" value="ACYL_COA_DH_1"/>
    <property type="match status" value="1"/>
</dbReference>
<gene>
    <name evidence="12" type="ORF">NOG11_03520</name>
</gene>
<comment type="similarity">
    <text evidence="3 8">Belongs to the acyl-CoA dehydrogenase family.</text>
</comment>
<protein>
    <submittedName>
        <fullName evidence="12">Acyl-CoA dehydrogenase family protein</fullName>
    </submittedName>
</protein>
<dbReference type="Gene3D" id="2.40.110.10">
    <property type="entry name" value="Butyryl-CoA Dehydrogenase, subunit A, domain 2"/>
    <property type="match status" value="1"/>
</dbReference>
<dbReference type="InterPro" id="IPR037069">
    <property type="entry name" value="AcylCoA_DH/ox_N_sf"/>
</dbReference>
<dbReference type="Proteomes" id="UP001142610">
    <property type="component" value="Unassembled WGS sequence"/>
</dbReference>
<evidence type="ECO:0000259" key="9">
    <source>
        <dbReference type="Pfam" id="PF00441"/>
    </source>
</evidence>
<reference evidence="12" key="1">
    <citation type="submission" date="2022-07" db="EMBL/GenBank/DDBJ databases">
        <title>Parvularcula maris sp. nov., an algicidal bacterium isolated from seawater.</title>
        <authorList>
            <person name="Li F."/>
        </authorList>
    </citation>
    <scope>NUCLEOTIDE SEQUENCE</scope>
    <source>
        <strain evidence="12">BGMRC 0090</strain>
    </source>
</reference>
<dbReference type="InterPro" id="IPR013786">
    <property type="entry name" value="AcylCoA_DH/ox_N"/>
</dbReference>
<dbReference type="Pfam" id="PF00441">
    <property type="entry name" value="Acyl-CoA_dh_1"/>
    <property type="match status" value="1"/>
</dbReference>
<dbReference type="RefSeq" id="WP_256618263.1">
    <property type="nucleotide sequence ID" value="NZ_JANIBC010000002.1"/>
</dbReference>
<dbReference type="InterPro" id="IPR009075">
    <property type="entry name" value="AcylCo_DH/oxidase_C"/>
</dbReference>
<feature type="domain" description="Acyl-CoA dehydrogenase/oxidase C-terminal" evidence="9">
    <location>
        <begin position="224"/>
        <end position="373"/>
    </location>
</feature>
<evidence type="ECO:0000256" key="1">
    <source>
        <dbReference type="ARBA" id="ARBA00001974"/>
    </source>
</evidence>
<dbReference type="SUPFAM" id="SSF47203">
    <property type="entry name" value="Acyl-CoA dehydrogenase C-terminal domain-like"/>
    <property type="match status" value="1"/>
</dbReference>
<dbReference type="InterPro" id="IPR009100">
    <property type="entry name" value="AcylCoA_DH/oxidase_NM_dom_sf"/>
</dbReference>
<dbReference type="SUPFAM" id="SSF56645">
    <property type="entry name" value="Acyl-CoA dehydrogenase NM domain-like"/>
    <property type="match status" value="1"/>
</dbReference>
<evidence type="ECO:0000256" key="2">
    <source>
        <dbReference type="ARBA" id="ARBA00005109"/>
    </source>
</evidence>
<dbReference type="GO" id="GO:0009083">
    <property type="term" value="P:branched-chain amino acid catabolic process"/>
    <property type="evidence" value="ECO:0007669"/>
    <property type="project" value="UniProtKB-KW"/>
</dbReference>
<dbReference type="Pfam" id="PF02771">
    <property type="entry name" value="Acyl-CoA_dh_N"/>
    <property type="match status" value="1"/>
</dbReference>
<dbReference type="Pfam" id="PF02770">
    <property type="entry name" value="Acyl-CoA_dh_M"/>
    <property type="match status" value="1"/>
</dbReference>
<feature type="domain" description="Acyl-CoA dehydrogenase/oxidase N-terminal" evidence="11">
    <location>
        <begin position="3"/>
        <end position="112"/>
    </location>
</feature>
<evidence type="ECO:0000256" key="5">
    <source>
        <dbReference type="ARBA" id="ARBA00022630"/>
    </source>
</evidence>
<evidence type="ECO:0000256" key="4">
    <source>
        <dbReference type="ARBA" id="ARBA00022456"/>
    </source>
</evidence>
<dbReference type="PIRSF" id="PIRSF016578">
    <property type="entry name" value="HsaA"/>
    <property type="match status" value="1"/>
</dbReference>
<dbReference type="InterPro" id="IPR006091">
    <property type="entry name" value="Acyl-CoA_Oxase/DH_mid-dom"/>
</dbReference>
<comment type="caution">
    <text evidence="12">The sequence shown here is derived from an EMBL/GenBank/DDBJ whole genome shotgun (WGS) entry which is preliminary data.</text>
</comment>
<keyword evidence="5 8" id="KW-0285">Flavoprotein</keyword>
<evidence type="ECO:0000256" key="3">
    <source>
        <dbReference type="ARBA" id="ARBA00009347"/>
    </source>
</evidence>
<keyword evidence="13" id="KW-1185">Reference proteome</keyword>
<keyword evidence="6 8" id="KW-0274">FAD</keyword>
<dbReference type="PANTHER" id="PTHR43831">
    <property type="entry name" value="ISOBUTYRYL-COA DEHYDROGENASE"/>
    <property type="match status" value="1"/>
</dbReference>
<dbReference type="InterPro" id="IPR036250">
    <property type="entry name" value="AcylCo_DH-like_C"/>
</dbReference>
<evidence type="ECO:0000256" key="8">
    <source>
        <dbReference type="RuleBase" id="RU362125"/>
    </source>
</evidence>
<dbReference type="PANTHER" id="PTHR43831:SF1">
    <property type="entry name" value="ISOBUTYRYL-COA DEHYDROGENASE, MITOCHONDRIAL"/>
    <property type="match status" value="1"/>
</dbReference>
<evidence type="ECO:0000256" key="7">
    <source>
        <dbReference type="ARBA" id="ARBA00023002"/>
    </source>
</evidence>